<proteinExistence type="predicted"/>
<organism evidence="1">
    <name type="scientific">Alectorobius mimon</name>
    <dbReference type="NCBI Taxonomy" id="360319"/>
    <lineage>
        <taxon>Eukaryota</taxon>
        <taxon>Metazoa</taxon>
        <taxon>Ecdysozoa</taxon>
        <taxon>Arthropoda</taxon>
        <taxon>Chelicerata</taxon>
        <taxon>Arachnida</taxon>
        <taxon>Acari</taxon>
        <taxon>Parasitiformes</taxon>
        <taxon>Ixodida</taxon>
        <taxon>Ixodoidea</taxon>
        <taxon>Argasidae</taxon>
        <taxon>Ornithodorinae</taxon>
        <taxon>Alectorobius</taxon>
    </lineage>
</organism>
<name>A0A147B8J1_9ACAR</name>
<feature type="non-terminal residue" evidence="1">
    <location>
        <position position="168"/>
    </location>
</feature>
<feature type="non-terminal residue" evidence="1">
    <location>
        <position position="1"/>
    </location>
</feature>
<sequence length="168" mass="19160">HFHVFRFYRISSNSFSASTAEQRHLQGGQDPCGRAVRLRSPSTVSFGHAHSRRLTRIEVRQKTRFPRIRLVRILLVVVEKLPDDLRVADVHNHLRTFLGLDEALLVAFVHQSVVHLVERSHFLRPVVNAAALYDLHEAEQAHFSLLHLLLFVPGALAHVHQAAEHGLF</sequence>
<reference evidence="1" key="1">
    <citation type="submission" date="2016-03" db="EMBL/GenBank/DDBJ databases">
        <title>Gut transcriptome analysis on engorged females of Ornithodoros mimon (Acari: Argasidae) and phylogenetic inferences of soft ticks.</title>
        <authorList>
            <person name="Landulfo G.A."/>
            <person name="Giovanni D."/>
            <person name="Carvalho E."/>
            <person name="Junqueira-de-Azevedo I."/>
            <person name="Patane J."/>
            <person name="Mendoca R."/>
            <person name="Barros-Battesti D."/>
        </authorList>
    </citation>
    <scope>NUCLEOTIDE SEQUENCE</scope>
    <source>
        <strain evidence="1">Females</strain>
        <tissue evidence="1">Gut</tissue>
    </source>
</reference>
<protein>
    <submittedName>
        <fullName evidence="1">Putative Sumiko</fullName>
    </submittedName>
</protein>
<dbReference type="AlphaFoldDB" id="A0A147B8J1"/>
<dbReference type="EMBL" id="GEIB01000959">
    <property type="protein sequence ID" value="JAR87091.1"/>
    <property type="molecule type" value="Transcribed_RNA"/>
</dbReference>
<accession>A0A147B8J1</accession>
<evidence type="ECO:0000313" key="1">
    <source>
        <dbReference type="EMBL" id="JAR87091.1"/>
    </source>
</evidence>